<evidence type="ECO:0000256" key="6">
    <source>
        <dbReference type="ARBA" id="ARBA00022741"/>
    </source>
</evidence>
<dbReference type="GO" id="GO:0005524">
    <property type="term" value="F:ATP binding"/>
    <property type="evidence" value="ECO:0007669"/>
    <property type="project" value="UniProtKB-KW"/>
</dbReference>
<dbReference type="UniPathway" id="UPA00575"/>
<dbReference type="Gene3D" id="3.40.50.300">
    <property type="entry name" value="P-loop containing nucleotide triphosphate hydrolases"/>
    <property type="match status" value="1"/>
</dbReference>
<dbReference type="InterPro" id="IPR018094">
    <property type="entry name" value="Thymidylate_kinase"/>
</dbReference>
<dbReference type="GO" id="GO:0006235">
    <property type="term" value="P:dTTP biosynthetic process"/>
    <property type="evidence" value="ECO:0007669"/>
    <property type="project" value="UniProtKB-UniPathway"/>
</dbReference>
<evidence type="ECO:0000256" key="1">
    <source>
        <dbReference type="ARBA" id="ARBA00004992"/>
    </source>
</evidence>
<keyword evidence="6" id="KW-0547">Nucleotide-binding</keyword>
<evidence type="ECO:0000256" key="7">
    <source>
        <dbReference type="ARBA" id="ARBA00022777"/>
    </source>
</evidence>
<dbReference type="PROSITE" id="PS01331">
    <property type="entry name" value="THYMIDYLATE_KINASE"/>
    <property type="match status" value="1"/>
</dbReference>
<dbReference type="SUPFAM" id="SSF52540">
    <property type="entry name" value="P-loop containing nucleoside triphosphate hydrolases"/>
    <property type="match status" value="1"/>
</dbReference>
<dbReference type="InterPro" id="IPR027417">
    <property type="entry name" value="P-loop_NTPase"/>
</dbReference>
<dbReference type="HAMAP" id="MF_00165">
    <property type="entry name" value="Thymidylate_kinase"/>
    <property type="match status" value="1"/>
</dbReference>
<sequence length="206" mass="24072">MSLKRGLLIVFEGCDKTGKSTQCKLLFEELKQKNIEVRMISFPNRTTQTGKIIDQYLKGNIYLSDEDIHILFSKNRWEIIDTIKTNILNGITIIIDRYSYSGIAFSVAKGLDFEWCKQTENGLLKPDIIIYLTGQTKNMASRHGYGSEIYERIEIQDKVKECYEKMIEIPLWNKINADQDILIIKKQIETIFIQKFSLENKKLEYI</sequence>
<dbReference type="InterPro" id="IPR018095">
    <property type="entry name" value="Thymidylate_kin_CS"/>
</dbReference>
<dbReference type="GO" id="GO:0004550">
    <property type="term" value="F:nucleoside diphosphate kinase activity"/>
    <property type="evidence" value="ECO:0007669"/>
    <property type="project" value="TreeGrafter"/>
</dbReference>
<evidence type="ECO:0000256" key="5">
    <source>
        <dbReference type="ARBA" id="ARBA00022727"/>
    </source>
</evidence>
<dbReference type="NCBIfam" id="TIGR00041">
    <property type="entry name" value="DTMP_kinase"/>
    <property type="match status" value="1"/>
</dbReference>
<evidence type="ECO:0000256" key="8">
    <source>
        <dbReference type="ARBA" id="ARBA00022840"/>
    </source>
</evidence>
<evidence type="ECO:0000256" key="4">
    <source>
        <dbReference type="ARBA" id="ARBA00022679"/>
    </source>
</evidence>
<proteinExistence type="inferred from homology"/>
<dbReference type="CDD" id="cd01672">
    <property type="entry name" value="TMPK"/>
    <property type="match status" value="1"/>
</dbReference>
<reference evidence="11" key="1">
    <citation type="journal article" date="2019" name="Viruses">
        <title>Detection and Characterization of Invertebrate Iridoviruses Found in Reptiles and Prey Insects in Europe over the Past Two Decades.</title>
        <authorList>
            <person name="Papp T."/>
            <person name="Marschang R.E."/>
        </authorList>
    </citation>
    <scope>NUCLEOTIDE SEQUENCE</scope>
    <source>
        <strain evidence="11">Liz-CrIV</strain>
    </source>
</reference>
<name>A0A5B8RI55_9VIRU</name>
<keyword evidence="4" id="KW-0808">Transferase</keyword>
<dbReference type="GO" id="GO:0006233">
    <property type="term" value="P:dTDP biosynthetic process"/>
    <property type="evidence" value="ECO:0007669"/>
    <property type="project" value="InterPro"/>
</dbReference>
<feature type="domain" description="Thymidylate kinase-like" evidence="10">
    <location>
        <begin position="11"/>
        <end position="188"/>
    </location>
</feature>
<evidence type="ECO:0000259" key="10">
    <source>
        <dbReference type="Pfam" id="PF02223"/>
    </source>
</evidence>
<dbReference type="Pfam" id="PF02223">
    <property type="entry name" value="Thymidylate_kin"/>
    <property type="match status" value="1"/>
</dbReference>
<evidence type="ECO:0000256" key="2">
    <source>
        <dbReference type="ARBA" id="ARBA00009776"/>
    </source>
</evidence>
<dbReference type="PANTHER" id="PTHR10344:SF1">
    <property type="entry name" value="THYMIDYLATE KINASE"/>
    <property type="match status" value="1"/>
</dbReference>
<dbReference type="GO" id="GO:0006227">
    <property type="term" value="P:dUDP biosynthetic process"/>
    <property type="evidence" value="ECO:0007669"/>
    <property type="project" value="TreeGrafter"/>
</dbReference>
<evidence type="ECO:0000256" key="9">
    <source>
        <dbReference type="ARBA" id="ARBA00029962"/>
    </source>
</evidence>
<keyword evidence="5" id="KW-0545">Nucleotide biosynthesis</keyword>
<dbReference type="EC" id="2.7.4.9" evidence="3"/>
<keyword evidence="8" id="KW-0067">ATP-binding</keyword>
<keyword evidence="7 11" id="KW-0418">Kinase</keyword>
<dbReference type="FunFam" id="3.40.50.300:FF:000679">
    <property type="entry name" value="Thymidylate kinase"/>
    <property type="match status" value="1"/>
</dbReference>
<comment type="pathway">
    <text evidence="1">Pyrimidine metabolism; dTTP biosynthesis.</text>
</comment>
<protein>
    <recommendedName>
        <fullName evidence="9">dTMP kinase</fullName>
        <ecNumber evidence="3">2.7.4.9</ecNumber>
    </recommendedName>
    <alternativeName>
        <fullName evidence="9">dTMP kinase</fullName>
    </alternativeName>
</protein>
<dbReference type="EMBL" id="MN081869">
    <property type="protein sequence ID" value="QEA08286.1"/>
    <property type="molecule type" value="Genomic_DNA"/>
</dbReference>
<comment type="similarity">
    <text evidence="2">Belongs to the thymidylate kinase family.</text>
</comment>
<dbReference type="PANTHER" id="PTHR10344">
    <property type="entry name" value="THYMIDYLATE KINASE"/>
    <property type="match status" value="1"/>
</dbReference>
<evidence type="ECO:0000313" key="11">
    <source>
        <dbReference type="EMBL" id="QEA08286.1"/>
    </source>
</evidence>
<dbReference type="GO" id="GO:0004798">
    <property type="term" value="F:dTMP kinase activity"/>
    <property type="evidence" value="ECO:0007669"/>
    <property type="project" value="UniProtKB-EC"/>
</dbReference>
<evidence type="ECO:0000256" key="3">
    <source>
        <dbReference type="ARBA" id="ARBA00012980"/>
    </source>
</evidence>
<organism evidence="11">
    <name type="scientific">Iridovirus Liz-CrIV</name>
    <dbReference type="NCBI Taxonomy" id="2594309"/>
    <lineage>
        <taxon>Viruses</taxon>
        <taxon>Varidnaviria</taxon>
        <taxon>Bamfordvirae</taxon>
        <taxon>Nucleocytoviricota</taxon>
        <taxon>Megaviricetes</taxon>
        <taxon>Pimascovirales</taxon>
        <taxon>Pimascovirales incertae sedis</taxon>
        <taxon>Iridoviridae</taxon>
    </lineage>
</organism>
<dbReference type="InterPro" id="IPR039430">
    <property type="entry name" value="Thymidylate_kin-like_dom"/>
</dbReference>
<accession>A0A5B8RI55</accession>